<evidence type="ECO:0000313" key="2">
    <source>
        <dbReference type="EMBL" id="TGO84450.1"/>
    </source>
</evidence>
<accession>A0A4Z1KFT3</accession>
<comment type="caution">
    <text evidence="2">The sequence shown here is derived from an EMBL/GenBank/DDBJ whole genome shotgun (WGS) entry which is preliminary data.</text>
</comment>
<keyword evidence="3" id="KW-1185">Reference proteome</keyword>
<name>A0A4Z1KFT3_9HELO</name>
<feature type="region of interest" description="Disordered" evidence="1">
    <location>
        <begin position="362"/>
        <end position="400"/>
    </location>
</feature>
<dbReference type="STRING" id="87229.A0A4Z1KFT3"/>
<dbReference type="EMBL" id="PQXO01000502">
    <property type="protein sequence ID" value="TGO84450.1"/>
    <property type="molecule type" value="Genomic_DNA"/>
</dbReference>
<feature type="region of interest" description="Disordered" evidence="1">
    <location>
        <begin position="127"/>
        <end position="146"/>
    </location>
</feature>
<feature type="compositionally biased region" description="Basic and acidic residues" evidence="1">
    <location>
        <begin position="388"/>
        <end position="400"/>
    </location>
</feature>
<dbReference type="AlphaFoldDB" id="A0A4Z1KFT3"/>
<dbReference type="Proteomes" id="UP000297280">
    <property type="component" value="Unassembled WGS sequence"/>
</dbReference>
<evidence type="ECO:0000256" key="1">
    <source>
        <dbReference type="SAM" id="MobiDB-lite"/>
    </source>
</evidence>
<organism evidence="2 3">
    <name type="scientific">Botrytis porri</name>
    <dbReference type="NCBI Taxonomy" id="87229"/>
    <lineage>
        <taxon>Eukaryota</taxon>
        <taxon>Fungi</taxon>
        <taxon>Dikarya</taxon>
        <taxon>Ascomycota</taxon>
        <taxon>Pezizomycotina</taxon>
        <taxon>Leotiomycetes</taxon>
        <taxon>Helotiales</taxon>
        <taxon>Sclerotiniaceae</taxon>
        <taxon>Botrytis</taxon>
    </lineage>
</organism>
<gene>
    <name evidence="2" type="ORF">BPOR_0503g00050</name>
</gene>
<evidence type="ECO:0000313" key="3">
    <source>
        <dbReference type="Proteomes" id="UP000297280"/>
    </source>
</evidence>
<protein>
    <submittedName>
        <fullName evidence="2">Uncharacterized protein</fullName>
    </submittedName>
</protein>
<sequence>MGALYNILISPRETINDSSHKNGRQGITYLFYCCRCCIGLESSKSDLVVNPGTVKRTDRVNNVSAAYRVLDRGFALQGLTGIFDAENGRLQGGKHSQFPPSVRGDDSISVSEPKAVNVVTKPRIERIEVAGPRESTSDDSGDSDDFNYSNSVLPNVEELYWDFLGELSKFGARELSVSANFFINIHTESCEKVLPIDMHVLEFGPWGKMFKVIIKDTEGLSEYLKQTLIEIANVGLSSFPTSIALIICDENPKQCGDHFEIPQTIRSRLEDQLQEQLHRYFRRNESWEDCQTIIGRKSRWVVLRVASNEWQAVIREQEAYMLPGLKPQYLATTEVRLSEKESFEEYLKQTWTVEESRKAIHQASNVNPRKPVSGAPFSEGKMTAGIGKPRDVQIGHDLEK</sequence>
<proteinExistence type="predicted"/>
<reference evidence="2 3" key="1">
    <citation type="submission" date="2017-12" db="EMBL/GenBank/DDBJ databases">
        <title>Comparative genomics of Botrytis spp.</title>
        <authorList>
            <person name="Valero-Jimenez C.A."/>
            <person name="Tapia P."/>
            <person name="Veloso J."/>
            <person name="Silva-Moreno E."/>
            <person name="Staats M."/>
            <person name="Valdes J.H."/>
            <person name="Van Kan J.A.L."/>
        </authorList>
    </citation>
    <scope>NUCLEOTIDE SEQUENCE [LARGE SCALE GENOMIC DNA]</scope>
    <source>
        <strain evidence="2 3">MUCL3349</strain>
    </source>
</reference>